<dbReference type="SUPFAM" id="SSF103473">
    <property type="entry name" value="MFS general substrate transporter"/>
    <property type="match status" value="1"/>
</dbReference>
<dbReference type="EMBL" id="LN554847">
    <property type="protein sequence ID" value="CED56762.1"/>
    <property type="molecule type" value="Genomic_DNA"/>
</dbReference>
<keyword evidence="8 9" id="KW-0472">Membrane</keyword>
<dbReference type="KEGG" id="awd:AWOD_II_0105"/>
<evidence type="ECO:0000256" key="5">
    <source>
        <dbReference type="ARBA" id="ARBA00022597"/>
    </source>
</evidence>
<feature type="transmembrane region" description="Helical" evidence="9">
    <location>
        <begin position="332"/>
        <end position="353"/>
    </location>
</feature>
<dbReference type="OrthoDB" id="7337792at2"/>
<dbReference type="Proteomes" id="UP000032427">
    <property type="component" value="Chromosome 2"/>
</dbReference>
<evidence type="ECO:0000313" key="12">
    <source>
        <dbReference type="Proteomes" id="UP000032427"/>
    </source>
</evidence>
<evidence type="ECO:0000256" key="9">
    <source>
        <dbReference type="SAM" id="Phobius"/>
    </source>
</evidence>
<evidence type="ECO:0000256" key="2">
    <source>
        <dbReference type="ARBA" id="ARBA00006523"/>
    </source>
</evidence>
<dbReference type="PANTHER" id="PTHR23535">
    <property type="entry name" value="SUGAR EFFLUX TRANSPORTER A-RELATED"/>
    <property type="match status" value="1"/>
</dbReference>
<dbReference type="GeneID" id="28542352"/>
<feature type="transmembrane region" description="Helical" evidence="9">
    <location>
        <begin position="204"/>
        <end position="221"/>
    </location>
</feature>
<dbReference type="InterPro" id="IPR020846">
    <property type="entry name" value="MFS_dom"/>
</dbReference>
<feature type="transmembrane region" description="Helical" evidence="9">
    <location>
        <begin position="7"/>
        <end position="25"/>
    </location>
</feature>
<feature type="transmembrane region" description="Helical" evidence="9">
    <location>
        <begin position="299"/>
        <end position="320"/>
    </location>
</feature>
<keyword evidence="5" id="KW-0762">Sugar transport</keyword>
<dbReference type="Pfam" id="PF07690">
    <property type="entry name" value="MFS_1"/>
    <property type="match status" value="2"/>
</dbReference>
<protein>
    <submittedName>
        <fullName evidence="11">Putative MFS sugar efflux transporter</fullName>
    </submittedName>
</protein>
<feature type="transmembrane region" description="Helical" evidence="9">
    <location>
        <begin position="162"/>
        <end position="184"/>
    </location>
</feature>
<name>A0A090I914_9GAMM</name>
<accession>A0A090I914</accession>
<evidence type="ECO:0000256" key="8">
    <source>
        <dbReference type="ARBA" id="ARBA00023136"/>
    </source>
</evidence>
<evidence type="ECO:0000256" key="7">
    <source>
        <dbReference type="ARBA" id="ARBA00022989"/>
    </source>
</evidence>
<keyword evidence="12" id="KW-1185">Reference proteome</keyword>
<feature type="transmembrane region" description="Helical" evidence="9">
    <location>
        <begin position="274"/>
        <end position="293"/>
    </location>
</feature>
<dbReference type="CDD" id="cd17471">
    <property type="entry name" value="MFS_Set"/>
    <property type="match status" value="1"/>
</dbReference>
<feature type="domain" description="Major facilitator superfamily (MFS) profile" evidence="10">
    <location>
        <begin position="6"/>
        <end position="386"/>
    </location>
</feature>
<dbReference type="GO" id="GO:0005886">
    <property type="term" value="C:plasma membrane"/>
    <property type="evidence" value="ECO:0007669"/>
    <property type="project" value="UniProtKB-SubCell"/>
</dbReference>
<keyword evidence="3" id="KW-0813">Transport</keyword>
<feature type="transmembrane region" description="Helical" evidence="9">
    <location>
        <begin position="98"/>
        <end position="119"/>
    </location>
</feature>
<dbReference type="GO" id="GO:0022857">
    <property type="term" value="F:transmembrane transporter activity"/>
    <property type="evidence" value="ECO:0007669"/>
    <property type="project" value="InterPro"/>
</dbReference>
<reference evidence="12" key="1">
    <citation type="submission" date="2014-09" db="EMBL/GenBank/DDBJ databases">
        <authorList>
            <person name="Hjerde E."/>
        </authorList>
    </citation>
    <scope>NUCLEOTIDE SEQUENCE [LARGE SCALE GENOMIC DNA]</scope>
    <source>
        <strain evidence="12">06/09/139</strain>
    </source>
</reference>
<dbReference type="InterPro" id="IPR011701">
    <property type="entry name" value="MFS"/>
</dbReference>
<dbReference type="HOGENOM" id="CLU_055598_3_0_6"/>
<feature type="transmembrane region" description="Helical" evidence="9">
    <location>
        <begin position="74"/>
        <end position="92"/>
    </location>
</feature>
<gene>
    <name evidence="11" type="ORF">AWOD_II_0105</name>
</gene>
<feature type="transmembrane region" description="Helical" evidence="9">
    <location>
        <begin position="359"/>
        <end position="380"/>
    </location>
</feature>
<dbReference type="STRING" id="80852.AWOD_II_0105"/>
<dbReference type="PANTHER" id="PTHR23535:SF2">
    <property type="entry name" value="SUGAR EFFLUX TRANSPORTER A-RELATED"/>
    <property type="match status" value="1"/>
</dbReference>
<dbReference type="InterPro" id="IPR036259">
    <property type="entry name" value="MFS_trans_sf"/>
</dbReference>
<evidence type="ECO:0000259" key="10">
    <source>
        <dbReference type="PROSITE" id="PS50850"/>
    </source>
</evidence>
<comment type="similarity">
    <text evidence="2">Belongs to the major facilitator superfamily. Set transporter family.</text>
</comment>
<feature type="transmembrane region" description="Helical" evidence="9">
    <location>
        <begin position="241"/>
        <end position="262"/>
    </location>
</feature>
<sequence length="401" mass="43541">MPQNKKTFLFIFTAFITGLCSAFFYPLSSLFIVEELGASPMMLSLYMTLAVSSSVIVSQFIAKRSDTHWNRKTILVVSLASYLILVASFTVIRDYWLAITMAVVFGSVSGASFGQLFALGREYGDRHVANSTSFLAKMRAGLAIAWVFGPPAAFMLKAQFGFSAAFAVSAITVSIAILIIAKFIPDNVVTKEERTAAIVENKPLGRMVIFYCFIIVCAFSANNLYITSMPLYLSQELQVDVSWLGLMFGMAAACEIPIMLGAGKMAEKLGTTRVMTLGVISGAMFFLVMLSTTSFTGMLIAQILNGFFIGVCATLGMVALQDMMKDRLGTASTLFSNMLNISVLVSSVMVGVVGELYNYYSALYLCFVGAVIAAVLLIVFEMLEKKQKVMIEDQCAVAGEV</sequence>
<dbReference type="PATRIC" id="fig|80852.17.peg.2849"/>
<evidence type="ECO:0000313" key="11">
    <source>
        <dbReference type="EMBL" id="CED56762.1"/>
    </source>
</evidence>
<proteinExistence type="inferred from homology"/>
<organism evidence="11 12">
    <name type="scientific">Aliivibrio wodanis</name>
    <dbReference type="NCBI Taxonomy" id="80852"/>
    <lineage>
        <taxon>Bacteria</taxon>
        <taxon>Pseudomonadati</taxon>
        <taxon>Pseudomonadota</taxon>
        <taxon>Gammaproteobacteria</taxon>
        <taxon>Vibrionales</taxon>
        <taxon>Vibrionaceae</taxon>
        <taxon>Aliivibrio</taxon>
    </lineage>
</organism>
<evidence type="ECO:0000256" key="6">
    <source>
        <dbReference type="ARBA" id="ARBA00022692"/>
    </source>
</evidence>
<comment type="subcellular location">
    <subcellularLocation>
        <location evidence="1">Cell membrane</location>
        <topology evidence="1">Multi-pass membrane protein</topology>
    </subcellularLocation>
</comment>
<feature type="transmembrane region" description="Helical" evidence="9">
    <location>
        <begin position="45"/>
        <end position="62"/>
    </location>
</feature>
<keyword evidence="6 9" id="KW-0812">Transmembrane</keyword>
<keyword evidence="4" id="KW-1003">Cell membrane</keyword>
<dbReference type="Gene3D" id="1.20.1250.20">
    <property type="entry name" value="MFS general substrate transporter like domains"/>
    <property type="match status" value="2"/>
</dbReference>
<evidence type="ECO:0000256" key="4">
    <source>
        <dbReference type="ARBA" id="ARBA00022475"/>
    </source>
</evidence>
<dbReference type="AlphaFoldDB" id="A0A090I914"/>
<evidence type="ECO:0000256" key="1">
    <source>
        <dbReference type="ARBA" id="ARBA00004651"/>
    </source>
</evidence>
<feature type="transmembrane region" description="Helical" evidence="9">
    <location>
        <begin position="140"/>
        <end position="156"/>
    </location>
</feature>
<evidence type="ECO:0000256" key="3">
    <source>
        <dbReference type="ARBA" id="ARBA00022448"/>
    </source>
</evidence>
<dbReference type="PROSITE" id="PS50850">
    <property type="entry name" value="MFS"/>
    <property type="match status" value="1"/>
</dbReference>
<keyword evidence="7 9" id="KW-1133">Transmembrane helix</keyword>